<organism evidence="1 2">
    <name type="scientific">Desulfocucumis palustris</name>
    <dbReference type="NCBI Taxonomy" id="1898651"/>
    <lineage>
        <taxon>Bacteria</taxon>
        <taxon>Bacillati</taxon>
        <taxon>Bacillota</taxon>
        <taxon>Clostridia</taxon>
        <taxon>Eubacteriales</taxon>
        <taxon>Desulfocucumaceae</taxon>
        <taxon>Desulfocucumis</taxon>
    </lineage>
</organism>
<name>A0A2L2XFA4_9FIRM</name>
<evidence type="ECO:0000313" key="1">
    <source>
        <dbReference type="EMBL" id="GBF34840.1"/>
    </source>
</evidence>
<reference evidence="2" key="1">
    <citation type="submission" date="2018-02" db="EMBL/GenBank/DDBJ databases">
        <title>Genome sequence of Desulfocucumis palustris strain NAW-5.</title>
        <authorList>
            <person name="Watanabe M."/>
            <person name="Kojima H."/>
            <person name="Fukui M."/>
        </authorList>
    </citation>
    <scope>NUCLEOTIDE SEQUENCE [LARGE SCALE GENOMIC DNA]</scope>
    <source>
        <strain evidence="2">NAW-5</strain>
    </source>
</reference>
<evidence type="ECO:0000313" key="2">
    <source>
        <dbReference type="Proteomes" id="UP000239549"/>
    </source>
</evidence>
<accession>A0A2L2XFA4</accession>
<protein>
    <submittedName>
        <fullName evidence="1">Uncharacterized protein</fullName>
    </submittedName>
</protein>
<dbReference type="EMBL" id="BFAV01000150">
    <property type="protein sequence ID" value="GBF34840.1"/>
    <property type="molecule type" value="Genomic_DNA"/>
</dbReference>
<keyword evidence="2" id="KW-1185">Reference proteome</keyword>
<sequence length="45" mass="5388">MCITPERQTFALCIHKKGSFRILHYLPKNRSNRDNIVKRGVDRFK</sequence>
<gene>
    <name evidence="1" type="ORF">DCCM_3960</name>
</gene>
<comment type="caution">
    <text evidence="1">The sequence shown here is derived from an EMBL/GenBank/DDBJ whole genome shotgun (WGS) entry which is preliminary data.</text>
</comment>
<proteinExistence type="predicted"/>
<dbReference type="AlphaFoldDB" id="A0A2L2XFA4"/>
<dbReference type="Proteomes" id="UP000239549">
    <property type="component" value="Unassembled WGS sequence"/>
</dbReference>